<protein>
    <recommendedName>
        <fullName evidence="1">Formin FH3 domain-containing protein</fullName>
    </recommendedName>
</protein>
<dbReference type="EMBL" id="JAWJWF010000001">
    <property type="protein sequence ID" value="KAK6641740.1"/>
    <property type="molecule type" value="Genomic_DNA"/>
</dbReference>
<dbReference type="PANTHER" id="PTHR46345">
    <property type="entry name" value="INVERTED FORMIN-2"/>
    <property type="match status" value="1"/>
</dbReference>
<accession>A0ABR1BGF6</accession>
<evidence type="ECO:0000259" key="1">
    <source>
        <dbReference type="Pfam" id="PF06367"/>
    </source>
</evidence>
<evidence type="ECO:0000313" key="2">
    <source>
        <dbReference type="EMBL" id="KAK6641740.1"/>
    </source>
</evidence>
<dbReference type="Gene3D" id="1.25.10.10">
    <property type="entry name" value="Leucine-rich Repeat Variant"/>
    <property type="match status" value="1"/>
</dbReference>
<dbReference type="Proteomes" id="UP001359485">
    <property type="component" value="Unassembled WGS sequence"/>
</dbReference>
<dbReference type="InterPro" id="IPR011989">
    <property type="entry name" value="ARM-like"/>
</dbReference>
<proteinExistence type="predicted"/>
<dbReference type="InterPro" id="IPR010472">
    <property type="entry name" value="FH3_dom"/>
</dbReference>
<keyword evidence="3" id="KW-1185">Reference proteome</keyword>
<feature type="domain" description="Formin FH3" evidence="1">
    <location>
        <begin position="24"/>
        <end position="73"/>
    </location>
</feature>
<sequence>MENRTDWNAYNYITKPLTFPKLKGERYRLSLIVSELSEAKAVDYQTALLAFINCIVISTLKLQDRIKIRNEFIGE</sequence>
<gene>
    <name evidence="2" type="ORF">RUM44_013455</name>
</gene>
<reference evidence="2 3" key="1">
    <citation type="submission" date="2023-09" db="EMBL/GenBank/DDBJ databases">
        <title>Genomes of two closely related lineages of the louse Polyplax serrata with different host specificities.</title>
        <authorList>
            <person name="Martinu J."/>
            <person name="Tarabai H."/>
            <person name="Stefka J."/>
            <person name="Hypsa V."/>
        </authorList>
    </citation>
    <scope>NUCLEOTIDE SEQUENCE [LARGE SCALE GENOMIC DNA]</scope>
    <source>
        <strain evidence="2">98ZLc_SE</strain>
    </source>
</reference>
<evidence type="ECO:0000313" key="3">
    <source>
        <dbReference type="Proteomes" id="UP001359485"/>
    </source>
</evidence>
<dbReference type="Pfam" id="PF06367">
    <property type="entry name" value="Drf_FH3"/>
    <property type="match status" value="1"/>
</dbReference>
<organism evidence="2 3">
    <name type="scientific">Polyplax serrata</name>
    <name type="common">Common mouse louse</name>
    <dbReference type="NCBI Taxonomy" id="468196"/>
    <lineage>
        <taxon>Eukaryota</taxon>
        <taxon>Metazoa</taxon>
        <taxon>Ecdysozoa</taxon>
        <taxon>Arthropoda</taxon>
        <taxon>Hexapoda</taxon>
        <taxon>Insecta</taxon>
        <taxon>Pterygota</taxon>
        <taxon>Neoptera</taxon>
        <taxon>Paraneoptera</taxon>
        <taxon>Psocodea</taxon>
        <taxon>Troctomorpha</taxon>
        <taxon>Phthiraptera</taxon>
        <taxon>Anoplura</taxon>
        <taxon>Polyplacidae</taxon>
        <taxon>Polyplax</taxon>
    </lineage>
</organism>
<name>A0ABR1BGF6_POLSC</name>
<dbReference type="SUPFAM" id="SSF48371">
    <property type="entry name" value="ARM repeat"/>
    <property type="match status" value="1"/>
</dbReference>
<dbReference type="PANTHER" id="PTHR46345:SF8">
    <property type="entry name" value="FORMIN 3, ISOFORM B"/>
    <property type="match status" value="1"/>
</dbReference>
<dbReference type="InterPro" id="IPR016024">
    <property type="entry name" value="ARM-type_fold"/>
</dbReference>
<comment type="caution">
    <text evidence="2">The sequence shown here is derived from an EMBL/GenBank/DDBJ whole genome shotgun (WGS) entry which is preliminary data.</text>
</comment>